<dbReference type="InterPro" id="IPR011990">
    <property type="entry name" value="TPR-like_helical_dom_sf"/>
</dbReference>
<name>A0A3B1BCP1_9ZZZZ</name>
<sequence length="476" mass="52967">MASPIRGIALLTVLTGPLLALPAAASSLLDPQIRAVHFEARLGEPQLAMTRLQAARQQGFLDHQAQPADLLLGDMLLQQGLDLPAEAVLRRVSEAGGEQADAAWLQLGRLHYRRGEDEAALAAFARIRGSLSGVAQQERLLLESELLLRSGRLPEAEQRLRALLKGRKKRSDWVDYGRFNLAVLLFRSGREDEARELLLSLSKQNTKDTTLRTLSDKANLTLAYDRLEAGDIDAATGFFKKGRLSGPVSNTALMGLGRAWAAQEEYKKALVPWLRLSKRDAADPWVQDALLAVPYGFGKLNAYKQALQYYQQALSVFEVELERVGKVEEQVDNGDMLRTLVTGFGVDDVLDRDVLPALPKASGASHLWQLFSTHEFQELLRSYVRTGQSLKKITRWTSQVKVDDSLPSASREALLNRAVTLETRLTTLSGKLQAHMQSLALQALAQRRKRIQAYSAETRFSIAQIYDYAAKRWGEK</sequence>
<protein>
    <submittedName>
        <fullName evidence="1">Uncharacterized protein</fullName>
    </submittedName>
</protein>
<gene>
    <name evidence="1" type="ORF">MNBD_GAMMA20-1555</name>
</gene>
<proteinExistence type="predicted"/>
<reference evidence="1" key="1">
    <citation type="submission" date="2018-06" db="EMBL/GenBank/DDBJ databases">
        <authorList>
            <person name="Zhirakovskaya E."/>
        </authorList>
    </citation>
    <scope>NUCLEOTIDE SEQUENCE</scope>
</reference>
<dbReference type="AlphaFoldDB" id="A0A3B1BCP1"/>
<dbReference type="SUPFAM" id="SSF48452">
    <property type="entry name" value="TPR-like"/>
    <property type="match status" value="1"/>
</dbReference>
<accession>A0A3B1BCP1</accession>
<dbReference type="Gene3D" id="1.25.40.10">
    <property type="entry name" value="Tetratricopeptide repeat domain"/>
    <property type="match status" value="2"/>
</dbReference>
<evidence type="ECO:0000313" key="1">
    <source>
        <dbReference type="EMBL" id="VAX02767.1"/>
    </source>
</evidence>
<dbReference type="EMBL" id="UOFU01000292">
    <property type="protein sequence ID" value="VAX02767.1"/>
    <property type="molecule type" value="Genomic_DNA"/>
</dbReference>
<dbReference type="Pfam" id="PF13432">
    <property type="entry name" value="TPR_16"/>
    <property type="match status" value="2"/>
</dbReference>
<organism evidence="1">
    <name type="scientific">hydrothermal vent metagenome</name>
    <dbReference type="NCBI Taxonomy" id="652676"/>
    <lineage>
        <taxon>unclassified sequences</taxon>
        <taxon>metagenomes</taxon>
        <taxon>ecological metagenomes</taxon>
    </lineage>
</organism>